<dbReference type="Proteomes" id="UP000321954">
    <property type="component" value="Chromosome"/>
</dbReference>
<dbReference type="Pfam" id="PF09413">
    <property type="entry name" value="DUF2007"/>
    <property type="match status" value="1"/>
</dbReference>
<dbReference type="InterPro" id="IPR018551">
    <property type="entry name" value="DUF2007"/>
</dbReference>
<dbReference type="KEGG" id="anp:FK178_11330"/>
<dbReference type="OrthoDB" id="1452268at2"/>
<dbReference type="Gene3D" id="3.30.70.790">
    <property type="entry name" value="UreE, C-terminal domain"/>
    <property type="match status" value="1"/>
</dbReference>
<feature type="domain" description="DUF2007" evidence="2">
    <location>
        <begin position="4"/>
        <end position="68"/>
    </location>
</feature>
<evidence type="ECO:0000256" key="1">
    <source>
        <dbReference type="SAM" id="Phobius"/>
    </source>
</evidence>
<evidence type="ECO:0000313" key="3">
    <source>
        <dbReference type="EMBL" id="QED38268.1"/>
    </source>
</evidence>
<sequence>MEYITIYSGDDQAEISIIKHLLEEHNIDYNLLGEATAASAGIGATGNMGMRIQVPEKEIDRTKQILKDNGFLGEIKKGRAERRKDPKLSKWMFIFLAALVLIIVSFLIMWFMNPS</sequence>
<evidence type="ECO:0000259" key="2">
    <source>
        <dbReference type="Pfam" id="PF09413"/>
    </source>
</evidence>
<dbReference type="RefSeq" id="WP_146835057.1">
    <property type="nucleotide sequence ID" value="NZ_CP042476.1"/>
</dbReference>
<proteinExistence type="predicted"/>
<organism evidence="3 4">
    <name type="scientific">Antarcticibacterium arcticum</name>
    <dbReference type="NCBI Taxonomy" id="2585771"/>
    <lineage>
        <taxon>Bacteria</taxon>
        <taxon>Pseudomonadati</taxon>
        <taxon>Bacteroidota</taxon>
        <taxon>Flavobacteriia</taxon>
        <taxon>Flavobacteriales</taxon>
        <taxon>Flavobacteriaceae</taxon>
        <taxon>Antarcticibacterium</taxon>
    </lineage>
</organism>
<keyword evidence="1" id="KW-0812">Transmembrane</keyword>
<dbReference type="SUPFAM" id="SSF54913">
    <property type="entry name" value="GlnB-like"/>
    <property type="match status" value="1"/>
</dbReference>
<name>A0A5B8YM08_9FLAO</name>
<protein>
    <submittedName>
        <fullName evidence="3">DUF2007 domain-containing protein</fullName>
    </submittedName>
</protein>
<gene>
    <name evidence="3" type="ORF">FK178_11330</name>
</gene>
<feature type="transmembrane region" description="Helical" evidence="1">
    <location>
        <begin position="91"/>
        <end position="112"/>
    </location>
</feature>
<keyword evidence="1" id="KW-0472">Membrane</keyword>
<dbReference type="AlphaFoldDB" id="A0A5B8YM08"/>
<dbReference type="InterPro" id="IPR011322">
    <property type="entry name" value="N-reg_PII-like_a/b"/>
</dbReference>
<accession>A0A5B8YM08</accession>
<evidence type="ECO:0000313" key="4">
    <source>
        <dbReference type="Proteomes" id="UP000321954"/>
    </source>
</evidence>
<keyword evidence="1" id="KW-1133">Transmembrane helix</keyword>
<keyword evidence="4" id="KW-1185">Reference proteome</keyword>
<dbReference type="EMBL" id="CP042476">
    <property type="protein sequence ID" value="QED38268.1"/>
    <property type="molecule type" value="Genomic_DNA"/>
</dbReference>
<reference evidence="3 4" key="1">
    <citation type="submission" date="2019-08" db="EMBL/GenBank/DDBJ databases">
        <title>Antarcticibacterium arcticum sp. nov., a bacterium isolated from marine sediment of the Canadian Beaufort Sea.</title>
        <authorList>
            <person name="Lee Y.M."/>
            <person name="Baek K."/>
            <person name="Lee D.-H."/>
            <person name="Shin S.C."/>
            <person name="Jin Y.K."/>
            <person name="Park Y."/>
        </authorList>
    </citation>
    <scope>NUCLEOTIDE SEQUENCE [LARGE SCALE GENOMIC DNA]</scope>
    <source>
        <strain evidence="3 4">PAMC 28998</strain>
    </source>
</reference>